<reference evidence="2 3" key="1">
    <citation type="journal article" date="2018" name="Mol. Biol. Evol.">
        <title>Broad Genomic Sampling Reveals a Smut Pathogenic Ancestry of the Fungal Clade Ustilaginomycotina.</title>
        <authorList>
            <person name="Kijpornyongpan T."/>
            <person name="Mondo S.J."/>
            <person name="Barry K."/>
            <person name="Sandor L."/>
            <person name="Lee J."/>
            <person name="Lipzen A."/>
            <person name="Pangilinan J."/>
            <person name="LaButti K."/>
            <person name="Hainaut M."/>
            <person name="Henrissat B."/>
            <person name="Grigoriev I.V."/>
            <person name="Spatafora J.W."/>
            <person name="Aime M.C."/>
        </authorList>
    </citation>
    <scope>NUCLEOTIDE SEQUENCE [LARGE SCALE GENOMIC DNA]</scope>
    <source>
        <strain evidence="2 3">MCA 3645</strain>
    </source>
</reference>
<organism evidence="2 3">
    <name type="scientific">Testicularia cyperi</name>
    <dbReference type="NCBI Taxonomy" id="1882483"/>
    <lineage>
        <taxon>Eukaryota</taxon>
        <taxon>Fungi</taxon>
        <taxon>Dikarya</taxon>
        <taxon>Basidiomycota</taxon>
        <taxon>Ustilaginomycotina</taxon>
        <taxon>Ustilaginomycetes</taxon>
        <taxon>Ustilaginales</taxon>
        <taxon>Anthracoideaceae</taxon>
        <taxon>Testicularia</taxon>
    </lineage>
</organism>
<accession>A0A317XHC5</accession>
<dbReference type="InParanoid" id="A0A317XHC5"/>
<dbReference type="Proteomes" id="UP000246740">
    <property type="component" value="Unassembled WGS sequence"/>
</dbReference>
<evidence type="ECO:0000256" key="1">
    <source>
        <dbReference type="SAM" id="MobiDB-lite"/>
    </source>
</evidence>
<keyword evidence="3" id="KW-1185">Reference proteome</keyword>
<name>A0A317XHC5_9BASI</name>
<sequence length="93" mass="9947">MCILPMEEVRSKLDISEVRKVDLAKLEEAALNCCMHVFTVSHTTAIPSGFSASQSHSPSTYNMDFSSLTGKAGAGGVGTQTSAERKEAIKQQV</sequence>
<dbReference type="AlphaFoldDB" id="A0A317XHC5"/>
<dbReference type="EMBL" id="KZ819205">
    <property type="protein sequence ID" value="PWY97555.1"/>
    <property type="molecule type" value="Genomic_DNA"/>
</dbReference>
<proteinExistence type="predicted"/>
<gene>
    <name evidence="2" type="ORF">BCV70DRAFT_49483</name>
</gene>
<feature type="region of interest" description="Disordered" evidence="1">
    <location>
        <begin position="73"/>
        <end position="93"/>
    </location>
</feature>
<evidence type="ECO:0000313" key="3">
    <source>
        <dbReference type="Proteomes" id="UP000246740"/>
    </source>
</evidence>
<evidence type="ECO:0000313" key="2">
    <source>
        <dbReference type="EMBL" id="PWY97555.1"/>
    </source>
</evidence>
<feature type="compositionally biased region" description="Basic and acidic residues" evidence="1">
    <location>
        <begin position="83"/>
        <end position="93"/>
    </location>
</feature>
<protein>
    <submittedName>
        <fullName evidence="2">Uncharacterized protein</fullName>
    </submittedName>
</protein>